<dbReference type="GO" id="GO:0003690">
    <property type="term" value="F:double-stranded DNA binding"/>
    <property type="evidence" value="ECO:0007669"/>
    <property type="project" value="UniProtKB-UniRule"/>
</dbReference>
<keyword evidence="2" id="KW-0233">DNA recombination</keyword>
<keyword evidence="1 2" id="KW-0238">DNA-binding</keyword>
<comment type="similarity">
    <text evidence="2">Belongs to the prokaryotic Ku family.</text>
</comment>
<comment type="caution">
    <text evidence="5">The sequence shown here is derived from an EMBL/GenBank/DDBJ whole genome shotgun (WGS) entry which is preliminary data.</text>
</comment>
<proteinExistence type="inferred from homology"/>
<dbReference type="AlphaFoldDB" id="A0AAE3VQP5"/>
<dbReference type="GO" id="GO:0006310">
    <property type="term" value="P:DNA recombination"/>
    <property type="evidence" value="ECO:0007669"/>
    <property type="project" value="UniProtKB-KW"/>
</dbReference>
<feature type="compositionally biased region" description="Gly residues" evidence="3">
    <location>
        <begin position="260"/>
        <end position="269"/>
    </location>
</feature>
<dbReference type="EMBL" id="JAUSUL010000002">
    <property type="protein sequence ID" value="MDQ0316372.1"/>
    <property type="molecule type" value="Genomic_DNA"/>
</dbReference>
<evidence type="ECO:0000256" key="1">
    <source>
        <dbReference type="ARBA" id="ARBA00023125"/>
    </source>
</evidence>
<dbReference type="InterPro" id="IPR006164">
    <property type="entry name" value="DNA_bd_Ku70/Ku80"/>
</dbReference>
<dbReference type="PIRSF" id="PIRSF006493">
    <property type="entry name" value="Prok_Ku"/>
    <property type="match status" value="1"/>
</dbReference>
<accession>A0AAE3VQP5</accession>
<feature type="region of interest" description="Disordered" evidence="3">
    <location>
        <begin position="258"/>
        <end position="337"/>
    </location>
</feature>
<evidence type="ECO:0000313" key="6">
    <source>
        <dbReference type="Proteomes" id="UP001229244"/>
    </source>
</evidence>
<dbReference type="HAMAP" id="MF_01875">
    <property type="entry name" value="Prokaryotic_Ku"/>
    <property type="match status" value="1"/>
</dbReference>
<keyword evidence="6" id="KW-1185">Reference proteome</keyword>
<keyword evidence="2" id="KW-0234">DNA repair</keyword>
<organism evidence="5 6">
    <name type="scientific">Amorphus orientalis</name>
    <dbReference type="NCBI Taxonomy" id="649198"/>
    <lineage>
        <taxon>Bacteria</taxon>
        <taxon>Pseudomonadati</taxon>
        <taxon>Pseudomonadota</taxon>
        <taxon>Alphaproteobacteria</taxon>
        <taxon>Hyphomicrobiales</taxon>
        <taxon>Amorphaceae</taxon>
        <taxon>Amorphus</taxon>
    </lineage>
</organism>
<protein>
    <recommendedName>
        <fullName evidence="2">Non-homologous end joining protein Ku</fullName>
    </recommendedName>
</protein>
<dbReference type="GO" id="GO:0006303">
    <property type="term" value="P:double-strand break repair via nonhomologous end joining"/>
    <property type="evidence" value="ECO:0007669"/>
    <property type="project" value="UniProtKB-UniRule"/>
</dbReference>
<evidence type="ECO:0000313" key="5">
    <source>
        <dbReference type="EMBL" id="MDQ0316372.1"/>
    </source>
</evidence>
<dbReference type="Gene3D" id="2.40.290.10">
    <property type="match status" value="1"/>
</dbReference>
<dbReference type="SMART" id="SM00559">
    <property type="entry name" value="Ku78"/>
    <property type="match status" value="1"/>
</dbReference>
<feature type="compositionally biased region" description="Low complexity" evidence="3">
    <location>
        <begin position="270"/>
        <end position="323"/>
    </location>
</feature>
<dbReference type="Proteomes" id="UP001229244">
    <property type="component" value="Unassembled WGS sequence"/>
</dbReference>
<name>A0AAE3VQP5_9HYPH</name>
<dbReference type="RefSeq" id="WP_306886194.1">
    <property type="nucleotide sequence ID" value="NZ_JAUSUL010000002.1"/>
</dbReference>
<feature type="domain" description="Ku" evidence="4">
    <location>
        <begin position="55"/>
        <end position="186"/>
    </location>
</feature>
<dbReference type="SUPFAM" id="SSF100939">
    <property type="entry name" value="SPOC domain-like"/>
    <property type="match status" value="1"/>
</dbReference>
<comment type="subunit">
    <text evidence="2">Homodimer. Interacts with LigD.</text>
</comment>
<sequence>MAPSRPVWSGQIRLALVSVPVKLYSATRSSAKLSFHQIHEPSGKRIRYEKVVPGMGPVERDDIVKGYEVEKGKYVLVSDEDIDEIKIEAKKTLELVQFVDACEIDPIYFDRPYYVVPDDDLSEDAFRVLRDALRHTGKVGLGQFVMRGREYIAALKPCGSGLMVETLRFKDELHRASPYFSSLSDEESDEELLSFAEELIERKSAPFKADAFRDRYNEALKELVERKAKGRKPEVAVDEDTSDDSNVVDLMAALKKSLGEKGGSGGKSGGSRSSSKRANASAGKQSSASKGKSTGTKSGSSKGSSGGKSASGSTQAKSSGSAKTKTRRTKKSTEKAA</sequence>
<dbReference type="NCBIfam" id="TIGR02772">
    <property type="entry name" value="Ku_bact"/>
    <property type="match status" value="1"/>
</dbReference>
<dbReference type="CDD" id="cd00789">
    <property type="entry name" value="KU_like"/>
    <property type="match status" value="1"/>
</dbReference>
<dbReference type="InterPro" id="IPR009187">
    <property type="entry name" value="Prok_Ku"/>
</dbReference>
<evidence type="ECO:0000259" key="4">
    <source>
        <dbReference type="SMART" id="SM00559"/>
    </source>
</evidence>
<evidence type="ECO:0000256" key="3">
    <source>
        <dbReference type="SAM" id="MobiDB-lite"/>
    </source>
</evidence>
<comment type="function">
    <text evidence="2">With LigD forms a non-homologous end joining (NHEJ) DNA repair enzyme, which repairs dsDNA breaks with reduced fidelity. Binds linear dsDNA with 5'- and 3'- overhangs but not closed circular dsDNA nor ssDNA. Recruits and stimulates the ligase activity of LigD.</text>
</comment>
<dbReference type="InterPro" id="IPR016194">
    <property type="entry name" value="SPOC-like_C_dom_sf"/>
</dbReference>
<keyword evidence="2" id="KW-0227">DNA damage</keyword>
<reference evidence="5" key="1">
    <citation type="submission" date="2023-07" db="EMBL/GenBank/DDBJ databases">
        <title>Genomic Encyclopedia of Type Strains, Phase IV (KMG-IV): sequencing the most valuable type-strain genomes for metagenomic binning, comparative biology and taxonomic classification.</title>
        <authorList>
            <person name="Goeker M."/>
        </authorList>
    </citation>
    <scope>NUCLEOTIDE SEQUENCE</scope>
    <source>
        <strain evidence="5">DSM 21202</strain>
    </source>
</reference>
<dbReference type="Pfam" id="PF02735">
    <property type="entry name" value="Ku"/>
    <property type="match status" value="1"/>
</dbReference>
<gene>
    <name evidence="2" type="primary">ku</name>
    <name evidence="5" type="ORF">J2S73_002829</name>
</gene>
<dbReference type="PANTHER" id="PTHR41251">
    <property type="entry name" value="NON-HOMOLOGOUS END JOINING PROTEIN KU"/>
    <property type="match status" value="1"/>
</dbReference>
<dbReference type="PANTHER" id="PTHR41251:SF1">
    <property type="entry name" value="NON-HOMOLOGOUS END JOINING PROTEIN KU"/>
    <property type="match status" value="1"/>
</dbReference>
<evidence type="ECO:0000256" key="2">
    <source>
        <dbReference type="HAMAP-Rule" id="MF_01875"/>
    </source>
</evidence>